<reference evidence="1" key="1">
    <citation type="journal article" date="2022" name="Int. J. Mol. Sci.">
        <title>Draft Genome of Tanacetum Coccineum: Genomic Comparison of Closely Related Tanacetum-Family Plants.</title>
        <authorList>
            <person name="Yamashiro T."/>
            <person name="Shiraishi A."/>
            <person name="Nakayama K."/>
            <person name="Satake H."/>
        </authorList>
    </citation>
    <scope>NUCLEOTIDE SEQUENCE</scope>
</reference>
<evidence type="ECO:0000313" key="2">
    <source>
        <dbReference type="Proteomes" id="UP001151760"/>
    </source>
</evidence>
<dbReference type="Proteomes" id="UP001151760">
    <property type="component" value="Unassembled WGS sequence"/>
</dbReference>
<accession>A0ABQ5E4T8</accession>
<protein>
    <recommendedName>
        <fullName evidence="3">Reverse transcriptase domain-containing protein</fullName>
    </recommendedName>
</protein>
<dbReference type="EMBL" id="BQNB010015937">
    <property type="protein sequence ID" value="GJT45873.1"/>
    <property type="molecule type" value="Genomic_DNA"/>
</dbReference>
<evidence type="ECO:0008006" key="3">
    <source>
        <dbReference type="Google" id="ProtNLM"/>
    </source>
</evidence>
<reference evidence="1" key="2">
    <citation type="submission" date="2022-01" db="EMBL/GenBank/DDBJ databases">
        <authorList>
            <person name="Yamashiro T."/>
            <person name="Shiraishi A."/>
            <person name="Satake H."/>
            <person name="Nakayama K."/>
        </authorList>
    </citation>
    <scope>NUCLEOTIDE SEQUENCE</scope>
</reference>
<sequence length="132" mass="15268">MRMLSFTKFKTEYPAIVFDDTSDVALSCEPTVSPLNENTIDFRISFDESDDEDYMEIFDKNSFSYKIIHVNNLKMDSKNENDKINMPSFPSPEPTIGYINDLDFFKDFDNEFPAIAYNDDLKSKSDPLTEPS</sequence>
<comment type="caution">
    <text evidence="1">The sequence shown here is derived from an EMBL/GenBank/DDBJ whole genome shotgun (WGS) entry which is preliminary data.</text>
</comment>
<proteinExistence type="predicted"/>
<name>A0ABQ5E4T8_9ASTR</name>
<evidence type="ECO:0000313" key="1">
    <source>
        <dbReference type="EMBL" id="GJT45873.1"/>
    </source>
</evidence>
<gene>
    <name evidence="1" type="ORF">Tco_0954588</name>
</gene>
<organism evidence="1 2">
    <name type="scientific">Tanacetum coccineum</name>
    <dbReference type="NCBI Taxonomy" id="301880"/>
    <lineage>
        <taxon>Eukaryota</taxon>
        <taxon>Viridiplantae</taxon>
        <taxon>Streptophyta</taxon>
        <taxon>Embryophyta</taxon>
        <taxon>Tracheophyta</taxon>
        <taxon>Spermatophyta</taxon>
        <taxon>Magnoliopsida</taxon>
        <taxon>eudicotyledons</taxon>
        <taxon>Gunneridae</taxon>
        <taxon>Pentapetalae</taxon>
        <taxon>asterids</taxon>
        <taxon>campanulids</taxon>
        <taxon>Asterales</taxon>
        <taxon>Asteraceae</taxon>
        <taxon>Asteroideae</taxon>
        <taxon>Anthemideae</taxon>
        <taxon>Anthemidinae</taxon>
        <taxon>Tanacetum</taxon>
    </lineage>
</organism>
<feature type="non-terminal residue" evidence="1">
    <location>
        <position position="132"/>
    </location>
</feature>
<keyword evidence="2" id="KW-1185">Reference proteome</keyword>